<evidence type="ECO:0000313" key="2">
    <source>
        <dbReference type="EMBL" id="EFH41610.1"/>
    </source>
</evidence>
<gene>
    <name evidence="2" type="ORF">ARALYDRAFT_683665</name>
</gene>
<dbReference type="AlphaFoldDB" id="D7MLL0"/>
<proteinExistence type="predicted"/>
<dbReference type="Gramene" id="Al_scaffold_0008_485">
    <property type="protein sequence ID" value="Al_scaffold_0008_485"/>
    <property type="gene ID" value="Al_scaffold_0008_485"/>
</dbReference>
<feature type="region of interest" description="Disordered" evidence="1">
    <location>
        <begin position="109"/>
        <end position="139"/>
    </location>
</feature>
<feature type="compositionally biased region" description="Basic and acidic residues" evidence="1">
    <location>
        <begin position="113"/>
        <end position="130"/>
    </location>
</feature>
<keyword evidence="3" id="KW-1185">Reference proteome</keyword>
<protein>
    <submittedName>
        <fullName evidence="2">Predicted protein</fullName>
    </submittedName>
</protein>
<reference evidence="3" key="1">
    <citation type="journal article" date="2011" name="Nat. Genet.">
        <title>The Arabidopsis lyrata genome sequence and the basis of rapid genome size change.</title>
        <authorList>
            <person name="Hu T.T."/>
            <person name="Pattyn P."/>
            <person name="Bakker E.G."/>
            <person name="Cao J."/>
            <person name="Cheng J.-F."/>
            <person name="Clark R.M."/>
            <person name="Fahlgren N."/>
            <person name="Fawcett J.A."/>
            <person name="Grimwood J."/>
            <person name="Gundlach H."/>
            <person name="Haberer G."/>
            <person name="Hollister J.D."/>
            <person name="Ossowski S."/>
            <person name="Ottilar R.P."/>
            <person name="Salamov A.A."/>
            <person name="Schneeberger K."/>
            <person name="Spannagl M."/>
            <person name="Wang X."/>
            <person name="Yang L."/>
            <person name="Nasrallah M.E."/>
            <person name="Bergelson J."/>
            <person name="Carrington J.C."/>
            <person name="Gaut B.S."/>
            <person name="Schmutz J."/>
            <person name="Mayer K.F.X."/>
            <person name="Van de Peer Y."/>
            <person name="Grigoriev I.V."/>
            <person name="Nordborg M."/>
            <person name="Weigel D."/>
            <person name="Guo Y.-L."/>
        </authorList>
    </citation>
    <scope>NUCLEOTIDE SEQUENCE [LARGE SCALE GENOMIC DNA]</scope>
    <source>
        <strain evidence="3">cv. MN47</strain>
    </source>
</reference>
<evidence type="ECO:0000256" key="1">
    <source>
        <dbReference type="SAM" id="MobiDB-lite"/>
    </source>
</evidence>
<sequence>MQLAFSGDGFTRIDCLRPFPSLTPVLFSPLFPCCSRPMHRLRWRLGKFVEEIAIYVGFFLASSPDLLSQSQSSASEVTFNKADDEVIGRAIAIKIFSNIPSIQLRFSLSRKTSTSDEPKPKRLRKAKDTKTSSSILNMP</sequence>
<name>D7MLL0_ARALL</name>
<evidence type="ECO:0000313" key="3">
    <source>
        <dbReference type="Proteomes" id="UP000008694"/>
    </source>
</evidence>
<dbReference type="Proteomes" id="UP000008694">
    <property type="component" value="Unassembled WGS sequence"/>
</dbReference>
<organism evidence="3">
    <name type="scientific">Arabidopsis lyrata subsp. lyrata</name>
    <name type="common">Lyre-leaved rock-cress</name>
    <dbReference type="NCBI Taxonomy" id="81972"/>
    <lineage>
        <taxon>Eukaryota</taxon>
        <taxon>Viridiplantae</taxon>
        <taxon>Streptophyta</taxon>
        <taxon>Embryophyta</taxon>
        <taxon>Tracheophyta</taxon>
        <taxon>Spermatophyta</taxon>
        <taxon>Magnoliopsida</taxon>
        <taxon>eudicotyledons</taxon>
        <taxon>Gunneridae</taxon>
        <taxon>Pentapetalae</taxon>
        <taxon>rosids</taxon>
        <taxon>malvids</taxon>
        <taxon>Brassicales</taxon>
        <taxon>Brassicaceae</taxon>
        <taxon>Camelineae</taxon>
        <taxon>Arabidopsis</taxon>
    </lineage>
</organism>
<accession>D7MLL0</accession>
<dbReference type="HOGENOM" id="CLU_1847849_0_0_1"/>
<dbReference type="EMBL" id="GL348720">
    <property type="protein sequence ID" value="EFH41610.1"/>
    <property type="molecule type" value="Genomic_DNA"/>
</dbReference>